<keyword evidence="3" id="KW-0804">Transcription</keyword>
<protein>
    <submittedName>
        <fullName evidence="6">TetR family transcriptional regulator</fullName>
    </submittedName>
</protein>
<evidence type="ECO:0000259" key="5">
    <source>
        <dbReference type="PROSITE" id="PS50977"/>
    </source>
</evidence>
<dbReference type="SUPFAM" id="SSF46689">
    <property type="entry name" value="Homeodomain-like"/>
    <property type="match status" value="1"/>
</dbReference>
<accession>A0A2S2BQZ2</accession>
<dbReference type="Pfam" id="PF13305">
    <property type="entry name" value="TetR_C_33"/>
    <property type="match status" value="1"/>
</dbReference>
<evidence type="ECO:0000313" key="7">
    <source>
        <dbReference type="Proteomes" id="UP000245711"/>
    </source>
</evidence>
<dbReference type="Proteomes" id="UP000245711">
    <property type="component" value="Chromosome"/>
</dbReference>
<dbReference type="EMBL" id="CP021354">
    <property type="protein sequence ID" value="AWK71003.1"/>
    <property type="molecule type" value="Genomic_DNA"/>
</dbReference>
<dbReference type="SUPFAM" id="SSF48498">
    <property type="entry name" value="Tetracyclin repressor-like, C-terminal domain"/>
    <property type="match status" value="1"/>
</dbReference>
<evidence type="ECO:0000256" key="4">
    <source>
        <dbReference type="PROSITE-ProRule" id="PRU00335"/>
    </source>
</evidence>
<dbReference type="InterPro" id="IPR001647">
    <property type="entry name" value="HTH_TetR"/>
</dbReference>
<evidence type="ECO:0000256" key="3">
    <source>
        <dbReference type="ARBA" id="ARBA00023163"/>
    </source>
</evidence>
<name>A0A2S2BQZ2_9NOCA</name>
<gene>
    <name evidence="6" type="ORF">CBI38_04895</name>
</gene>
<sequence length="213" mass="23117">MARGQKEPIRRRTLTREKVVDAAIDIIDELGWDPLSMTSLSARLEVVTASLYNHVRNLDDVRGAVQVRTMAELGAHLRETAMGRTGVDGLRALVDAHRVWATEHPHRYRTLTTSPVDRDAFISAALDANTALRTMLASCGVPPEDTLDAAVSIFAAMHGFVMLVNTDFLGDELDLDSIYESVLRGALSGVGCVKETSSASSSRDHGGAVSWSR</sequence>
<dbReference type="InterPro" id="IPR009057">
    <property type="entry name" value="Homeodomain-like_sf"/>
</dbReference>
<dbReference type="AlphaFoldDB" id="A0A2S2BQZ2"/>
<evidence type="ECO:0000313" key="6">
    <source>
        <dbReference type="EMBL" id="AWK71003.1"/>
    </source>
</evidence>
<reference evidence="6 7" key="1">
    <citation type="submission" date="2017-05" db="EMBL/GenBank/DDBJ databases">
        <title>Isolation of Rhodococcus sp. S2-17 biodegrading of BP-3.</title>
        <authorList>
            <person name="Lee Y."/>
            <person name="Kim K.H."/>
            <person name="Chun B.H."/>
            <person name="Jung H.S."/>
            <person name="Jeon C.O."/>
        </authorList>
    </citation>
    <scope>NUCLEOTIDE SEQUENCE [LARGE SCALE GENOMIC DNA]</scope>
    <source>
        <strain evidence="6 7">S2-17</strain>
    </source>
</reference>
<dbReference type="InterPro" id="IPR036271">
    <property type="entry name" value="Tet_transcr_reg_TetR-rel_C_sf"/>
</dbReference>
<dbReference type="Gene3D" id="1.10.357.10">
    <property type="entry name" value="Tetracycline Repressor, domain 2"/>
    <property type="match status" value="1"/>
</dbReference>
<dbReference type="Gene3D" id="1.10.10.60">
    <property type="entry name" value="Homeodomain-like"/>
    <property type="match status" value="1"/>
</dbReference>
<evidence type="ECO:0000256" key="2">
    <source>
        <dbReference type="ARBA" id="ARBA00023125"/>
    </source>
</evidence>
<evidence type="ECO:0000256" key="1">
    <source>
        <dbReference type="ARBA" id="ARBA00023015"/>
    </source>
</evidence>
<dbReference type="RefSeq" id="WP_230990085.1">
    <property type="nucleotide sequence ID" value="NZ_CP021354.1"/>
</dbReference>
<feature type="DNA-binding region" description="H-T-H motif" evidence="4">
    <location>
        <begin position="36"/>
        <end position="55"/>
    </location>
</feature>
<keyword evidence="7" id="KW-1185">Reference proteome</keyword>
<dbReference type="GO" id="GO:0003677">
    <property type="term" value="F:DNA binding"/>
    <property type="evidence" value="ECO:0007669"/>
    <property type="project" value="UniProtKB-UniRule"/>
</dbReference>
<dbReference type="KEGG" id="roz:CBI38_04895"/>
<keyword evidence="1" id="KW-0805">Transcription regulation</keyword>
<feature type="domain" description="HTH tetR-type" evidence="5">
    <location>
        <begin position="13"/>
        <end position="73"/>
    </location>
</feature>
<proteinExistence type="predicted"/>
<organism evidence="6 7">
    <name type="scientific">Rhodococcus oxybenzonivorans</name>
    <dbReference type="NCBI Taxonomy" id="1990687"/>
    <lineage>
        <taxon>Bacteria</taxon>
        <taxon>Bacillati</taxon>
        <taxon>Actinomycetota</taxon>
        <taxon>Actinomycetes</taxon>
        <taxon>Mycobacteriales</taxon>
        <taxon>Nocardiaceae</taxon>
        <taxon>Rhodococcus</taxon>
    </lineage>
</organism>
<keyword evidence="2 4" id="KW-0238">DNA-binding</keyword>
<dbReference type="PROSITE" id="PS50977">
    <property type="entry name" value="HTH_TETR_2"/>
    <property type="match status" value="1"/>
</dbReference>
<dbReference type="InterPro" id="IPR025996">
    <property type="entry name" value="MT1864/Rv1816-like_C"/>
</dbReference>